<gene>
    <name evidence="3" type="ORF">TSUD_399740</name>
</gene>
<protein>
    <submittedName>
        <fullName evidence="3">Uncharacterized protein</fullName>
    </submittedName>
</protein>
<keyword evidence="1" id="KW-0175">Coiled coil</keyword>
<evidence type="ECO:0000256" key="1">
    <source>
        <dbReference type="SAM" id="Coils"/>
    </source>
</evidence>
<reference evidence="4" key="1">
    <citation type="journal article" date="2017" name="Front. Plant Sci.">
        <title>Climate Clever Clovers: New Paradigm to Reduce the Environmental Footprint of Ruminants by Breeding Low Methanogenic Forages Utilizing Haplotype Variation.</title>
        <authorList>
            <person name="Kaur P."/>
            <person name="Appels R."/>
            <person name="Bayer P.E."/>
            <person name="Keeble-Gagnere G."/>
            <person name="Wang J."/>
            <person name="Hirakawa H."/>
            <person name="Shirasawa K."/>
            <person name="Vercoe P."/>
            <person name="Stefanova K."/>
            <person name="Durmic Z."/>
            <person name="Nichols P."/>
            <person name="Revell C."/>
            <person name="Isobe S.N."/>
            <person name="Edwards D."/>
            <person name="Erskine W."/>
        </authorList>
    </citation>
    <scope>NUCLEOTIDE SEQUENCE [LARGE SCALE GENOMIC DNA]</scope>
    <source>
        <strain evidence="4">cv. Daliak</strain>
    </source>
</reference>
<dbReference type="AlphaFoldDB" id="A0A2Z6P6M9"/>
<evidence type="ECO:0000313" key="4">
    <source>
        <dbReference type="Proteomes" id="UP000242715"/>
    </source>
</evidence>
<proteinExistence type="predicted"/>
<feature type="coiled-coil region" evidence="1">
    <location>
        <begin position="201"/>
        <end position="260"/>
    </location>
</feature>
<evidence type="ECO:0000256" key="2">
    <source>
        <dbReference type="SAM" id="MobiDB-lite"/>
    </source>
</evidence>
<name>A0A2Z6P6M9_TRISU</name>
<accession>A0A2Z6P6M9</accession>
<organism evidence="3 4">
    <name type="scientific">Trifolium subterraneum</name>
    <name type="common">Subterranean clover</name>
    <dbReference type="NCBI Taxonomy" id="3900"/>
    <lineage>
        <taxon>Eukaryota</taxon>
        <taxon>Viridiplantae</taxon>
        <taxon>Streptophyta</taxon>
        <taxon>Embryophyta</taxon>
        <taxon>Tracheophyta</taxon>
        <taxon>Spermatophyta</taxon>
        <taxon>Magnoliopsida</taxon>
        <taxon>eudicotyledons</taxon>
        <taxon>Gunneridae</taxon>
        <taxon>Pentapetalae</taxon>
        <taxon>rosids</taxon>
        <taxon>fabids</taxon>
        <taxon>Fabales</taxon>
        <taxon>Fabaceae</taxon>
        <taxon>Papilionoideae</taxon>
        <taxon>50 kb inversion clade</taxon>
        <taxon>NPAAA clade</taxon>
        <taxon>Hologalegina</taxon>
        <taxon>IRL clade</taxon>
        <taxon>Trifolieae</taxon>
        <taxon>Trifolium</taxon>
    </lineage>
</organism>
<evidence type="ECO:0000313" key="3">
    <source>
        <dbReference type="EMBL" id="GAU44152.1"/>
    </source>
</evidence>
<feature type="region of interest" description="Disordered" evidence="2">
    <location>
        <begin position="22"/>
        <end position="101"/>
    </location>
</feature>
<dbReference type="EMBL" id="DF974019">
    <property type="protein sequence ID" value="GAU44152.1"/>
    <property type="molecule type" value="Genomic_DNA"/>
</dbReference>
<dbReference type="Proteomes" id="UP000242715">
    <property type="component" value="Unassembled WGS sequence"/>
</dbReference>
<keyword evidence="4" id="KW-1185">Reference proteome</keyword>
<sequence length="327" mass="36477">MLTFGSFASAGSKGMLSNAERARIRRIAGEEDQGSQQDAHKDQGASILVSEASSTSPQKIKVKRKNTPRNEIVLAATSARASPHISPRPIPQVPIPTSTSTLPSNNWRAKLALDDRGGETQSAWDVHFSGERVIPHYITPSDVELIKELGFEQSLEAVRTYSLSSASLAHETSKTLKEERSRYIENLRVKTDVITALQTSLKTTEDELATSHSEFSELESKMKSLQVSHTKKEKKFEEKVKELEKRNKQIGENMKELEKKDKRIYALEMSAVKEYDLGFSRALEQLEVLHPGLDTSRADSRFVVEEGEIVDPEARSTFGVVTSHRPS</sequence>